<evidence type="ECO:0000313" key="7">
    <source>
        <dbReference type="Proteomes" id="UP000199144"/>
    </source>
</evidence>
<accession>A0A1I4N8B7</accession>
<dbReference type="InterPro" id="IPR017900">
    <property type="entry name" value="4Fe4S_Fe_S_CS"/>
</dbReference>
<feature type="compositionally biased region" description="Polar residues" evidence="4">
    <location>
        <begin position="1"/>
        <end position="10"/>
    </location>
</feature>
<evidence type="ECO:0000256" key="4">
    <source>
        <dbReference type="SAM" id="MobiDB-lite"/>
    </source>
</evidence>
<dbReference type="GO" id="GO:0051536">
    <property type="term" value="F:iron-sulfur cluster binding"/>
    <property type="evidence" value="ECO:0007669"/>
    <property type="project" value="UniProtKB-KW"/>
</dbReference>
<keyword evidence="2" id="KW-0408">Iron</keyword>
<dbReference type="Pfam" id="PF13486">
    <property type="entry name" value="Dehalogenase"/>
    <property type="match status" value="1"/>
</dbReference>
<dbReference type="PROSITE" id="PS51379">
    <property type="entry name" value="4FE4S_FER_2"/>
    <property type="match status" value="1"/>
</dbReference>
<dbReference type="Gene3D" id="3.30.70.20">
    <property type="match status" value="1"/>
</dbReference>
<organism evidence="6 7">
    <name type="scientific">Shimia aestuarii</name>
    <dbReference type="NCBI Taxonomy" id="254406"/>
    <lineage>
        <taxon>Bacteria</taxon>
        <taxon>Pseudomonadati</taxon>
        <taxon>Pseudomonadota</taxon>
        <taxon>Alphaproteobacteria</taxon>
        <taxon>Rhodobacterales</taxon>
        <taxon>Roseobacteraceae</taxon>
    </lineage>
</organism>
<protein>
    <submittedName>
        <fullName evidence="6">Reductive dehalogenase</fullName>
    </submittedName>
</protein>
<keyword evidence="7" id="KW-1185">Reference proteome</keyword>
<evidence type="ECO:0000313" key="6">
    <source>
        <dbReference type="EMBL" id="SFM11739.1"/>
    </source>
</evidence>
<dbReference type="Proteomes" id="UP000199144">
    <property type="component" value="Unassembled WGS sequence"/>
</dbReference>
<dbReference type="SUPFAM" id="SSF54862">
    <property type="entry name" value="4Fe-4S ferredoxins"/>
    <property type="match status" value="1"/>
</dbReference>
<dbReference type="EMBL" id="FOTQ01000004">
    <property type="protein sequence ID" value="SFM11739.1"/>
    <property type="molecule type" value="Genomic_DNA"/>
</dbReference>
<feature type="region of interest" description="Disordered" evidence="4">
    <location>
        <begin position="1"/>
        <end position="34"/>
    </location>
</feature>
<reference evidence="6 7" key="1">
    <citation type="submission" date="2016-10" db="EMBL/GenBank/DDBJ databases">
        <authorList>
            <person name="de Groot N.N."/>
        </authorList>
    </citation>
    <scope>NUCLEOTIDE SEQUENCE [LARGE SCALE GENOMIC DNA]</scope>
    <source>
        <strain evidence="6 7">DSM 15283</strain>
    </source>
</reference>
<keyword evidence="1" id="KW-0479">Metal-binding</keyword>
<dbReference type="AlphaFoldDB" id="A0A1I4N8B7"/>
<evidence type="ECO:0000256" key="1">
    <source>
        <dbReference type="ARBA" id="ARBA00022723"/>
    </source>
</evidence>
<dbReference type="PANTHER" id="PTHR42827">
    <property type="entry name" value="IRON-SULFUR CLUSTER-BINDING PROTEIN-RELATED"/>
    <property type="match status" value="1"/>
</dbReference>
<gene>
    <name evidence="6" type="ORF">SAMN04488042_10441</name>
</gene>
<feature type="domain" description="4Fe-4S ferredoxin-type" evidence="5">
    <location>
        <begin position="286"/>
        <end position="314"/>
    </location>
</feature>
<name>A0A1I4N8B7_9RHOB</name>
<feature type="compositionally biased region" description="Basic and acidic residues" evidence="4">
    <location>
        <begin position="11"/>
        <end position="26"/>
    </location>
</feature>
<dbReference type="PANTHER" id="PTHR42827:SF1">
    <property type="entry name" value="IRON-SULFUR CLUSTER-BINDING PROTEIN"/>
    <property type="match status" value="1"/>
</dbReference>
<evidence type="ECO:0000256" key="3">
    <source>
        <dbReference type="ARBA" id="ARBA00023014"/>
    </source>
</evidence>
<proteinExistence type="predicted"/>
<keyword evidence="3" id="KW-0411">Iron-sulfur</keyword>
<dbReference type="OrthoDB" id="9815745at2"/>
<dbReference type="Pfam" id="PF13484">
    <property type="entry name" value="Fer4_16"/>
    <property type="match status" value="1"/>
</dbReference>
<dbReference type="RefSeq" id="WP_093093943.1">
    <property type="nucleotide sequence ID" value="NZ_FOTQ01000004.1"/>
</dbReference>
<dbReference type="GO" id="GO:0046872">
    <property type="term" value="F:metal ion binding"/>
    <property type="evidence" value="ECO:0007669"/>
    <property type="project" value="UniProtKB-KW"/>
</dbReference>
<dbReference type="STRING" id="254406.SAMN04488042_10441"/>
<evidence type="ECO:0000259" key="5">
    <source>
        <dbReference type="PROSITE" id="PS51379"/>
    </source>
</evidence>
<dbReference type="InterPro" id="IPR017896">
    <property type="entry name" value="4Fe4S_Fe-S-bd"/>
</dbReference>
<dbReference type="InterPro" id="IPR028894">
    <property type="entry name" value="RDH_dom"/>
</dbReference>
<dbReference type="PROSITE" id="PS00198">
    <property type="entry name" value="4FE4S_FER_1"/>
    <property type="match status" value="1"/>
</dbReference>
<evidence type="ECO:0000256" key="2">
    <source>
        <dbReference type="ARBA" id="ARBA00023004"/>
    </source>
</evidence>
<sequence>MPWPANSGTTDSDRKSWRDRYGKSDAEAGIETTENFEPFSQRNDLFTRAFWDPEVRSKQTAAFFESYRMKASYRKGDGFRQKDFALRNASWLISDIISNRSATEGRREGFQAPIACDTPVAEVREEIDDPAAMSAEIKRIARFFGADLAGVTELDPRWLYATRVDVRDFSEAENTLPEGMSSVIVLGHQMDKELVATYPSALAGAATGREYSHEAAIVIQLAAYIRNLGYEAVPSMNDTGLVIPYAVKAGLGEYARNQMVITPEFGPRLRFSKIFTNLPLAHDTPKRPGVARFCDICTACADACPAKALPLGPPEESPLDDVSAIRGVRKWTSDAKACFGYWAKLQSDCAICMRVCPFNRDFETWRDRLWLRVALSRFRKWALWWDARSDRATRLKPKDWWNSAQGR</sequence>